<feature type="domain" description="Carboxymuconolactone decarboxylase-like" evidence="1">
    <location>
        <begin position="9"/>
        <end position="75"/>
    </location>
</feature>
<dbReference type="Proteomes" id="UP000317366">
    <property type="component" value="Unassembled WGS sequence"/>
</dbReference>
<dbReference type="Pfam" id="PF02627">
    <property type="entry name" value="CMD"/>
    <property type="match status" value="2"/>
</dbReference>
<dbReference type="InterPro" id="IPR052512">
    <property type="entry name" value="4CMD/NDH-1_regulator"/>
</dbReference>
<protein>
    <recommendedName>
        <fullName evidence="1">Carboxymuconolactone decarboxylase-like domain-containing protein</fullName>
    </recommendedName>
</protein>
<dbReference type="EMBL" id="VBOU01000015">
    <property type="protein sequence ID" value="TMQ55744.1"/>
    <property type="molecule type" value="Genomic_DNA"/>
</dbReference>
<comment type="caution">
    <text evidence="3">The sequence shown here is derived from an EMBL/GenBank/DDBJ whole genome shotgun (WGS) entry which is preliminary data.</text>
</comment>
<evidence type="ECO:0000313" key="4">
    <source>
        <dbReference type="Proteomes" id="UP000317366"/>
    </source>
</evidence>
<dbReference type="InterPro" id="IPR029032">
    <property type="entry name" value="AhpD-like"/>
</dbReference>
<proteinExistence type="predicted"/>
<evidence type="ECO:0000313" key="3">
    <source>
        <dbReference type="EMBL" id="TMQ61301.1"/>
    </source>
</evidence>
<dbReference type="PANTHER" id="PTHR33570:SF2">
    <property type="entry name" value="CARBOXYMUCONOLACTONE DECARBOXYLASE-LIKE DOMAIN-CONTAINING PROTEIN"/>
    <property type="match status" value="1"/>
</dbReference>
<dbReference type="AlphaFoldDB" id="A0A538TCD7"/>
<dbReference type="PANTHER" id="PTHR33570">
    <property type="entry name" value="4-CARBOXYMUCONOLACTONE DECARBOXYLASE FAMILY PROTEIN"/>
    <property type="match status" value="1"/>
</dbReference>
<reference evidence="4 5" key="1">
    <citation type="journal article" date="2019" name="Nat. Microbiol.">
        <title>Mediterranean grassland soil C-N compound turnover is dependent on rainfall and depth, and is mediated by genomically divergent microorganisms.</title>
        <authorList>
            <person name="Diamond S."/>
            <person name="Andeer P.F."/>
            <person name="Li Z."/>
            <person name="Crits-Christoph A."/>
            <person name="Burstein D."/>
            <person name="Anantharaman K."/>
            <person name="Lane K.R."/>
            <person name="Thomas B.C."/>
            <person name="Pan C."/>
            <person name="Northen T.R."/>
            <person name="Banfield J.F."/>
        </authorList>
    </citation>
    <scope>NUCLEOTIDE SEQUENCE [LARGE SCALE GENOMIC DNA]</scope>
    <source>
        <strain evidence="2">WS_4</strain>
        <strain evidence="3">WS_7</strain>
    </source>
</reference>
<dbReference type="EMBL" id="VBOX01000105">
    <property type="protein sequence ID" value="TMQ61301.1"/>
    <property type="molecule type" value="Genomic_DNA"/>
</dbReference>
<evidence type="ECO:0000313" key="5">
    <source>
        <dbReference type="Proteomes" id="UP000319829"/>
    </source>
</evidence>
<name>A0A538TCD7_UNCEI</name>
<organism evidence="3 4">
    <name type="scientific">Eiseniibacteriota bacterium</name>
    <dbReference type="NCBI Taxonomy" id="2212470"/>
    <lineage>
        <taxon>Bacteria</taxon>
        <taxon>Candidatus Eiseniibacteriota</taxon>
    </lineage>
</organism>
<dbReference type="Gene3D" id="1.20.1290.10">
    <property type="entry name" value="AhpD-like"/>
    <property type="match status" value="1"/>
</dbReference>
<dbReference type="Proteomes" id="UP000319829">
    <property type="component" value="Unassembled WGS sequence"/>
</dbReference>
<feature type="domain" description="Carboxymuconolactone decarboxylase-like" evidence="1">
    <location>
        <begin position="133"/>
        <end position="206"/>
    </location>
</feature>
<dbReference type="GO" id="GO:0051920">
    <property type="term" value="F:peroxiredoxin activity"/>
    <property type="evidence" value="ECO:0007669"/>
    <property type="project" value="InterPro"/>
</dbReference>
<evidence type="ECO:0000259" key="1">
    <source>
        <dbReference type="Pfam" id="PF02627"/>
    </source>
</evidence>
<dbReference type="SUPFAM" id="SSF69118">
    <property type="entry name" value="AhpD-like"/>
    <property type="match status" value="1"/>
</dbReference>
<gene>
    <name evidence="2" type="ORF">E6K74_02360</name>
    <name evidence="3" type="ORF">E6K77_10715</name>
</gene>
<accession>A0A538TCD7</accession>
<evidence type="ECO:0000313" key="2">
    <source>
        <dbReference type="EMBL" id="TMQ55744.1"/>
    </source>
</evidence>
<dbReference type="InterPro" id="IPR003779">
    <property type="entry name" value="CMD-like"/>
</dbReference>
<sequence>MAGDEDNRAGALLPAHARLVSLSAAIAAGDASGTAGHAAEALREGASPDAVYEALLQSYLFLGFPRAIEAFIAAKPVLARQGAHRDEAEPVDPAAWLHAGESLCRRVYGRNYVKLMATMRDLSPDLASWMILEGYGKTLSRPGLDAVTREYCVVAILATTRMWRQLRSHAIGAIHVGGTRAGVREAIALCAPVAGDAVAREALHAAGLEA</sequence>